<keyword evidence="2" id="KW-1185">Reference proteome</keyword>
<evidence type="ECO:0000313" key="1">
    <source>
        <dbReference type="EMBL" id="GIN58089.1"/>
    </source>
</evidence>
<protein>
    <recommendedName>
        <fullName evidence="3">YaaC-like Protein</fullName>
    </recommendedName>
</protein>
<dbReference type="Proteomes" id="UP000679950">
    <property type="component" value="Unassembled WGS sequence"/>
</dbReference>
<gene>
    <name evidence="1" type="ORF">J8TS2_24080</name>
</gene>
<comment type="caution">
    <text evidence="1">The sequence shown here is derived from an EMBL/GenBank/DDBJ whole genome shotgun (WGS) entry which is preliminary data.</text>
</comment>
<reference evidence="1 2" key="1">
    <citation type="submission" date="2021-03" db="EMBL/GenBank/DDBJ databases">
        <title>Antimicrobial resistance genes in bacteria isolated from Japanese honey, and their potential for conferring macrolide and lincosamide resistance in the American foulbrood pathogen Paenibacillus larvae.</title>
        <authorList>
            <person name="Okamoto M."/>
            <person name="Kumagai M."/>
            <person name="Kanamori H."/>
            <person name="Takamatsu D."/>
        </authorList>
    </citation>
    <scope>NUCLEOTIDE SEQUENCE [LARGE SCALE GENOMIC DNA]</scope>
    <source>
        <strain evidence="1 2">J8TS2</strain>
    </source>
</reference>
<organism evidence="1 2">
    <name type="scientific">Lederbergia ruris</name>
    <dbReference type="NCBI Taxonomy" id="217495"/>
    <lineage>
        <taxon>Bacteria</taxon>
        <taxon>Bacillati</taxon>
        <taxon>Bacillota</taxon>
        <taxon>Bacilli</taxon>
        <taxon>Bacillales</taxon>
        <taxon>Bacillaceae</taxon>
        <taxon>Lederbergia</taxon>
    </lineage>
</organism>
<proteinExistence type="predicted"/>
<dbReference type="RefSeq" id="WP_212966411.1">
    <property type="nucleotide sequence ID" value="NZ_BORB01000018.1"/>
</dbReference>
<dbReference type="Pfam" id="PF14175">
    <property type="entry name" value="YaaC"/>
    <property type="match status" value="1"/>
</dbReference>
<dbReference type="InterPro" id="IPR026988">
    <property type="entry name" value="YaaC-like"/>
</dbReference>
<accession>A0ABQ4KLQ5</accession>
<name>A0ABQ4KLQ5_9BACI</name>
<sequence length="323" mass="38510">MNIKKFTWKRIQQFHSATRARSYLTERYKKLNIEDSSEKAYDNCYSFIYYLEQGEAFYEQASKTPISIRPILLYYGLIHLIKACLLSIDPYYPHTTTVLAHGVSTRKRKKKDYQFFNDEVKVQKNGLCTHFSERMFHVKHLEGDKFKMGELLDLVVELEESFFFFKGKSNMIQLPKGNDHSYLLPNELLDSYHMDEHRMKEYLNFKCKKEIQWGEDAEGRITINQSVGNTPPFRYHVEKGSLWLPSKIHDLTFLPDLLIHYLILYNLSMISRYETEWWMELIKTTPNDDYPFIRDFLDITEVKGPFLIESYLRQTNDSIIVHD</sequence>
<evidence type="ECO:0008006" key="3">
    <source>
        <dbReference type="Google" id="ProtNLM"/>
    </source>
</evidence>
<evidence type="ECO:0000313" key="2">
    <source>
        <dbReference type="Proteomes" id="UP000679950"/>
    </source>
</evidence>
<dbReference type="EMBL" id="BORB01000018">
    <property type="protein sequence ID" value="GIN58089.1"/>
    <property type="molecule type" value="Genomic_DNA"/>
</dbReference>